<dbReference type="GeneID" id="56037062"/>
<dbReference type="Pfam" id="PF26262">
    <property type="entry name" value="DUF8066"/>
    <property type="match status" value="1"/>
</dbReference>
<dbReference type="EMBL" id="CP058579">
    <property type="protein sequence ID" value="QLG61374.1"/>
    <property type="molecule type" value="Genomic_DNA"/>
</dbReference>
<reference evidence="3 4" key="1">
    <citation type="submission" date="2020-06" db="EMBL/GenBank/DDBJ databases">
        <title>NJ-3-1, isolated from saline soil.</title>
        <authorList>
            <person name="Cui H.L."/>
            <person name="Shi X."/>
        </authorList>
    </citation>
    <scope>NUCLEOTIDE SEQUENCE [LARGE SCALE GENOMIC DNA]</scope>
    <source>
        <strain evidence="3 4">NJ-3-1</strain>
    </source>
</reference>
<sequence length="112" mass="11646">MSDSPLPDALTTNSALVALVVLILIVVLVGLTGFGGLLAGVWSLVSVAVTAFVLYLLHRFVLAHERIADAQERRARAAERDDRVAAPGTGSTGNAHLDEFGDDDPDPDPGGA</sequence>
<evidence type="ECO:0000313" key="4">
    <source>
        <dbReference type="Proteomes" id="UP000509626"/>
    </source>
</evidence>
<accession>A0A7D5L9N7</accession>
<evidence type="ECO:0000313" key="3">
    <source>
        <dbReference type="EMBL" id="QLG61374.1"/>
    </source>
</evidence>
<dbReference type="RefSeq" id="WP_179267959.1">
    <property type="nucleotide sequence ID" value="NZ_CP058579.1"/>
</dbReference>
<dbReference type="Proteomes" id="UP000509626">
    <property type="component" value="Chromosome"/>
</dbReference>
<feature type="compositionally biased region" description="Acidic residues" evidence="1">
    <location>
        <begin position="100"/>
        <end position="112"/>
    </location>
</feature>
<dbReference type="KEGG" id="halu:HUG12_06345"/>
<dbReference type="AlphaFoldDB" id="A0A7D5L9N7"/>
<name>A0A7D5L9N7_9EURY</name>
<keyword evidence="2" id="KW-0472">Membrane</keyword>
<keyword evidence="4" id="KW-1185">Reference proteome</keyword>
<protein>
    <submittedName>
        <fullName evidence="3">Uncharacterized protein</fullName>
    </submittedName>
</protein>
<feature type="region of interest" description="Disordered" evidence="1">
    <location>
        <begin position="78"/>
        <end position="112"/>
    </location>
</feature>
<feature type="transmembrane region" description="Helical" evidence="2">
    <location>
        <begin position="12"/>
        <end position="31"/>
    </location>
</feature>
<keyword evidence="2" id="KW-0812">Transmembrane</keyword>
<feature type="transmembrane region" description="Helical" evidence="2">
    <location>
        <begin position="37"/>
        <end position="57"/>
    </location>
</feature>
<gene>
    <name evidence="3" type="ORF">HUG12_06345</name>
</gene>
<dbReference type="InterPro" id="IPR058379">
    <property type="entry name" value="DUF8066"/>
</dbReference>
<evidence type="ECO:0000256" key="2">
    <source>
        <dbReference type="SAM" id="Phobius"/>
    </source>
</evidence>
<proteinExistence type="predicted"/>
<keyword evidence="2" id="KW-1133">Transmembrane helix</keyword>
<organism evidence="3 4">
    <name type="scientific">Halorarum salinum</name>
    <dbReference type="NCBI Taxonomy" id="2743089"/>
    <lineage>
        <taxon>Archaea</taxon>
        <taxon>Methanobacteriati</taxon>
        <taxon>Methanobacteriota</taxon>
        <taxon>Stenosarchaea group</taxon>
        <taxon>Halobacteria</taxon>
        <taxon>Halobacteriales</taxon>
        <taxon>Haloferacaceae</taxon>
        <taxon>Halorarum</taxon>
    </lineage>
</organism>
<evidence type="ECO:0000256" key="1">
    <source>
        <dbReference type="SAM" id="MobiDB-lite"/>
    </source>
</evidence>